<gene>
    <name evidence="2" type="ORF">AMTR_s00071p00112250</name>
</gene>
<dbReference type="eggNOG" id="ENOG502QR64">
    <property type="taxonomic scope" value="Eukaryota"/>
</dbReference>
<feature type="region of interest" description="Disordered" evidence="1">
    <location>
        <begin position="333"/>
        <end position="367"/>
    </location>
</feature>
<evidence type="ECO:0000313" key="3">
    <source>
        <dbReference type="Proteomes" id="UP000017836"/>
    </source>
</evidence>
<dbReference type="EMBL" id="KI392062">
    <property type="protein sequence ID" value="ERN19940.1"/>
    <property type="molecule type" value="Genomic_DNA"/>
</dbReference>
<proteinExistence type="predicted"/>
<feature type="compositionally biased region" description="Acidic residues" evidence="1">
    <location>
        <begin position="334"/>
        <end position="352"/>
    </location>
</feature>
<evidence type="ECO:0008006" key="4">
    <source>
        <dbReference type="Google" id="ProtNLM"/>
    </source>
</evidence>
<feature type="region of interest" description="Disordered" evidence="1">
    <location>
        <begin position="64"/>
        <end position="132"/>
    </location>
</feature>
<feature type="compositionally biased region" description="Acidic residues" evidence="1">
    <location>
        <begin position="70"/>
        <end position="83"/>
    </location>
</feature>
<accession>U5DCI0</accession>
<reference evidence="3" key="1">
    <citation type="journal article" date="2013" name="Science">
        <title>The Amborella genome and the evolution of flowering plants.</title>
        <authorList>
            <consortium name="Amborella Genome Project"/>
        </authorList>
    </citation>
    <scope>NUCLEOTIDE SEQUENCE [LARGE SCALE GENOMIC DNA]</scope>
</reference>
<protein>
    <recommendedName>
        <fullName evidence="4">Ribosome maturation factor RimP N-terminal domain-containing protein</fullName>
    </recommendedName>
</protein>
<dbReference type="PANTHER" id="PTHR34544:SF1">
    <property type="entry name" value="OS04G0438300 PROTEIN"/>
    <property type="match status" value="1"/>
</dbReference>
<organism evidence="2 3">
    <name type="scientific">Amborella trichopoda</name>
    <dbReference type="NCBI Taxonomy" id="13333"/>
    <lineage>
        <taxon>Eukaryota</taxon>
        <taxon>Viridiplantae</taxon>
        <taxon>Streptophyta</taxon>
        <taxon>Embryophyta</taxon>
        <taxon>Tracheophyta</taxon>
        <taxon>Spermatophyta</taxon>
        <taxon>Magnoliopsida</taxon>
        <taxon>Amborellales</taxon>
        <taxon>Amborellaceae</taxon>
        <taxon>Amborella</taxon>
    </lineage>
</organism>
<name>U5DCI0_AMBTC</name>
<dbReference type="AlphaFoldDB" id="U5DCI0"/>
<dbReference type="Gramene" id="ERN19940">
    <property type="protein sequence ID" value="ERN19940"/>
    <property type="gene ID" value="AMTR_s00071p00112250"/>
</dbReference>
<dbReference type="PANTHER" id="PTHR34544">
    <property type="entry name" value="OSJNBA0006B20.18 PROTEIN"/>
    <property type="match status" value="1"/>
</dbReference>
<evidence type="ECO:0000256" key="1">
    <source>
        <dbReference type="SAM" id="MobiDB-lite"/>
    </source>
</evidence>
<sequence>MGTLRSSILVRPVPCNCKFLAMASSTSFSSMLHACPPSIHYSCRRLSSLIIHARKKNIHIDPSLEKTAFDEEEEVEPEEEFDDERERKDELQVFEEEEDGDMLRPGQVKATTSAKAQGGPWPPSWMPRDTSALDDTPRALARLRPLLLGIMMDEDDYFEDEFEDPEPVDGDGGGGGGIVLAGTWWERKALDIAQNVVASFNGDFKIYSFQASLNDTIRIRIEKLSNKYGSPSMGDIGIFSMAYRERLDEAEHAGAVPESLSLEVSSPGVERIVQVPQELDRFKDLPIFEAPCTIPSPSKGTTIKVAAQKRGRRLLGAQEAQVEGIKFEGVQVEELGEDGRDDDDDENTEPDNGDTRGPYMSTSSGVVASMRAGLGSFGLGSTVEVTQ</sequence>
<dbReference type="HOGENOM" id="CLU_714452_0_0_1"/>
<keyword evidence="3" id="KW-1185">Reference proteome</keyword>
<evidence type="ECO:0000313" key="2">
    <source>
        <dbReference type="EMBL" id="ERN19940.1"/>
    </source>
</evidence>
<dbReference type="Proteomes" id="UP000017836">
    <property type="component" value="Unassembled WGS sequence"/>
</dbReference>